<keyword evidence="1" id="KW-1133">Transmembrane helix</keyword>
<feature type="transmembrane region" description="Helical" evidence="1">
    <location>
        <begin position="20"/>
        <end position="42"/>
    </location>
</feature>
<reference evidence="2 3" key="1">
    <citation type="journal article" date="2014" name="PLoS Genet.">
        <title>Phylogenetically driven sequencing of extremely halophilic archaea reveals strategies for static and dynamic osmo-response.</title>
        <authorList>
            <person name="Becker E.A."/>
            <person name="Seitzer P.M."/>
            <person name="Tritt A."/>
            <person name="Larsen D."/>
            <person name="Krusor M."/>
            <person name="Yao A.I."/>
            <person name="Wu D."/>
            <person name="Madern D."/>
            <person name="Eisen J.A."/>
            <person name="Darling A.E."/>
            <person name="Facciotti M.T."/>
        </authorList>
    </citation>
    <scope>NUCLEOTIDE SEQUENCE [LARGE SCALE GENOMIC DNA]</scope>
    <source>
        <strain evidence="3">DSM 18796 / CECT 7217 / JCM 14584 / KCTC 4019 / B3</strain>
    </source>
</reference>
<gene>
    <name evidence="2" type="ORF">C497_00785</name>
</gene>
<protein>
    <submittedName>
        <fullName evidence="2">Uncharacterized protein</fullName>
    </submittedName>
</protein>
<evidence type="ECO:0000313" key="3">
    <source>
        <dbReference type="Proteomes" id="UP000011645"/>
    </source>
</evidence>
<keyword evidence="1" id="KW-0472">Membrane</keyword>
<dbReference type="AlphaFoldDB" id="L9VWM5"/>
<evidence type="ECO:0000313" key="2">
    <source>
        <dbReference type="EMBL" id="ELY41564.1"/>
    </source>
</evidence>
<dbReference type="InterPro" id="IPR033458">
    <property type="entry name" value="DUF5134"/>
</dbReference>
<dbReference type="EMBL" id="AOHV01000003">
    <property type="protein sequence ID" value="ELY41564.1"/>
    <property type="molecule type" value="Genomic_DNA"/>
</dbReference>
<keyword evidence="3" id="KW-1185">Reference proteome</keyword>
<sequence>MAVGMGYMFLPTRLKAVSDEVWQITFIIIAATIVVWVLHLWATQRTIDFLWMISLFDVVAMIYMFAFPEAAIAPLTYLLVIYFILETIVWMGGVFDHTRQWGRLLPVLIHSRLYSRLIFHEPLVGSSSGRERMTLSAMAAGMAYMFIIMQSGM</sequence>
<accession>L9VWM5</accession>
<dbReference type="Proteomes" id="UP000011645">
    <property type="component" value="Unassembled WGS sequence"/>
</dbReference>
<organism evidence="2 3">
    <name type="scientific">Halalkalicoccus jeotgali (strain DSM 18796 / CECT 7217 / JCM 14584 / KCTC 4019 / B3)</name>
    <dbReference type="NCBI Taxonomy" id="795797"/>
    <lineage>
        <taxon>Archaea</taxon>
        <taxon>Methanobacteriati</taxon>
        <taxon>Methanobacteriota</taxon>
        <taxon>Stenosarchaea group</taxon>
        <taxon>Halobacteria</taxon>
        <taxon>Halobacteriales</taxon>
        <taxon>Halococcaceae</taxon>
        <taxon>Halalkalicoccus</taxon>
    </lineage>
</organism>
<feature type="transmembrane region" description="Helical" evidence="1">
    <location>
        <begin position="49"/>
        <end position="66"/>
    </location>
</feature>
<evidence type="ECO:0000256" key="1">
    <source>
        <dbReference type="SAM" id="Phobius"/>
    </source>
</evidence>
<feature type="transmembrane region" description="Helical" evidence="1">
    <location>
        <begin position="72"/>
        <end position="95"/>
    </location>
</feature>
<comment type="caution">
    <text evidence="2">The sequence shown here is derived from an EMBL/GenBank/DDBJ whole genome shotgun (WGS) entry which is preliminary data.</text>
</comment>
<proteinExistence type="predicted"/>
<name>L9VWM5_HALJB</name>
<keyword evidence="1" id="KW-0812">Transmembrane</keyword>
<dbReference type="Pfam" id="PF17197">
    <property type="entry name" value="DUF5134"/>
    <property type="match status" value="1"/>
</dbReference>